<name>W6RY24_9CLOT</name>
<feature type="signal peptide" evidence="1">
    <location>
        <begin position="1"/>
        <end position="30"/>
    </location>
</feature>
<dbReference type="KEGG" id="clt:CM240_1365"/>
<dbReference type="AlphaFoldDB" id="W6RY24"/>
<evidence type="ECO:0000313" key="2">
    <source>
        <dbReference type="EMBL" id="CDM68524.1"/>
    </source>
</evidence>
<dbReference type="RefSeq" id="WP_051483739.1">
    <property type="nucleotide sequence ID" value="NZ_HG917868.1"/>
</dbReference>
<dbReference type="PATRIC" id="fig|1216932.3.peg.1360"/>
<dbReference type="Gene3D" id="2.60.120.380">
    <property type="match status" value="1"/>
</dbReference>
<evidence type="ECO:0000313" key="3">
    <source>
        <dbReference type="Proteomes" id="UP000019426"/>
    </source>
</evidence>
<dbReference type="Proteomes" id="UP000019426">
    <property type="component" value="Chromosome M2/40_rep1"/>
</dbReference>
<evidence type="ECO:0000256" key="1">
    <source>
        <dbReference type="SAM" id="SignalP"/>
    </source>
</evidence>
<dbReference type="OrthoDB" id="1888412at2"/>
<dbReference type="eggNOG" id="ENOG502ZF6X">
    <property type="taxonomic scope" value="Bacteria"/>
</dbReference>
<evidence type="ECO:0008006" key="4">
    <source>
        <dbReference type="Google" id="ProtNLM"/>
    </source>
</evidence>
<dbReference type="HOGENOM" id="CLU_992881_0_0_9"/>
<proteinExistence type="predicted"/>
<protein>
    <recommendedName>
        <fullName evidence="4">Secreted protein</fullName>
    </recommendedName>
</protein>
<keyword evidence="3" id="KW-1185">Reference proteome</keyword>
<reference evidence="2 3" key="1">
    <citation type="submission" date="2013-11" db="EMBL/GenBank/DDBJ databases">
        <title>Complete genome sequence of Clostridum sp. M2/40.</title>
        <authorList>
            <person name="Wibberg D."/>
            <person name="Puehler A."/>
            <person name="Schlueter A."/>
        </authorList>
    </citation>
    <scope>NUCLEOTIDE SEQUENCE [LARGE SCALE GENOMIC DNA]</scope>
    <source>
        <strain evidence="3">M2/40</strain>
    </source>
</reference>
<dbReference type="EMBL" id="HG917868">
    <property type="protein sequence ID" value="CDM68524.1"/>
    <property type="molecule type" value="Genomic_DNA"/>
</dbReference>
<sequence length="285" mass="32119">MKKKRIFTMVLISSICFLLFTSMLNTTASAAYVYTDSQNVDNSTQETAFQLTENTIYDSLRLFPKRESSCFLESTGDAGWYKVNLSEGTKTLTIYAPYVTVTATVFNSEKSKVYENKFGKSLKRQGKFDVSNAGTYYIRISSDDEITEKVAYTMLVGAPDYTTKTYTKSLSTTKLTTYSRYSSIQTFDLSNVSSIPDSAIVKTISLGGTETNKYNASGKTRSICVYGKSWYRSTGPSIFEVDMFNATTPTPLKQKWQFQHYATSVTDSYSLKPSIIFTYMCENNY</sequence>
<keyword evidence="1" id="KW-0732">Signal</keyword>
<accession>W6RY24</accession>
<gene>
    <name evidence="2" type="ORF">CM240_1365</name>
</gene>
<feature type="chain" id="PRO_5004883399" description="Secreted protein" evidence="1">
    <location>
        <begin position="31"/>
        <end position="285"/>
    </location>
</feature>
<organism evidence="2 3">
    <name type="scientific">Clostridium bornimense</name>
    <dbReference type="NCBI Taxonomy" id="1216932"/>
    <lineage>
        <taxon>Bacteria</taxon>
        <taxon>Bacillati</taxon>
        <taxon>Bacillota</taxon>
        <taxon>Clostridia</taxon>
        <taxon>Eubacteriales</taxon>
        <taxon>Clostridiaceae</taxon>
        <taxon>Clostridium</taxon>
    </lineage>
</organism>